<keyword evidence="4" id="KW-0472">Membrane</keyword>
<keyword evidence="4" id="KW-1133">Transmembrane helix</keyword>
<keyword evidence="4" id="KW-0812">Transmembrane</keyword>
<dbReference type="RefSeq" id="WP_035151708.1">
    <property type="nucleotide sequence ID" value="NZ_JAAZWO010000042.1"/>
</dbReference>
<dbReference type="PANTHER" id="PTHR32089">
    <property type="entry name" value="METHYL-ACCEPTING CHEMOTAXIS PROTEIN MCPB"/>
    <property type="match status" value="1"/>
</dbReference>
<dbReference type="PANTHER" id="PTHR32089:SF112">
    <property type="entry name" value="LYSOZYME-LIKE PROTEIN-RELATED"/>
    <property type="match status" value="1"/>
</dbReference>
<organism evidence="7 8">
    <name type="scientific">Clostridium tetanomorphum</name>
    <dbReference type="NCBI Taxonomy" id="1553"/>
    <lineage>
        <taxon>Bacteria</taxon>
        <taxon>Bacillati</taxon>
        <taxon>Bacillota</taxon>
        <taxon>Clostridia</taxon>
        <taxon>Eubacteriales</taxon>
        <taxon>Clostridiaceae</taxon>
        <taxon>Clostridium</taxon>
    </lineage>
</organism>
<dbReference type="PROSITE" id="PS50111">
    <property type="entry name" value="CHEMOTAXIS_TRANSDUC_2"/>
    <property type="match status" value="1"/>
</dbReference>
<protein>
    <submittedName>
        <fullName evidence="7">Methyl-accepting chemotaxis protein</fullName>
    </submittedName>
</protein>
<dbReference type="InterPro" id="IPR004089">
    <property type="entry name" value="MCPsignal_dom"/>
</dbReference>
<dbReference type="PROSITE" id="PS50885">
    <property type="entry name" value="HAMP"/>
    <property type="match status" value="1"/>
</dbReference>
<dbReference type="InterPro" id="IPR003660">
    <property type="entry name" value="HAMP_dom"/>
</dbReference>
<dbReference type="GO" id="GO:0007165">
    <property type="term" value="P:signal transduction"/>
    <property type="evidence" value="ECO:0007669"/>
    <property type="project" value="UniProtKB-KW"/>
</dbReference>
<dbReference type="PRINTS" id="PR00260">
    <property type="entry name" value="CHEMTRNSDUCR"/>
</dbReference>
<sequence>MKFFNNLKVKIKILLAFFILTILILTSSIFSAIQINSMKYRFASITNEEMKKIQYCYEMRGYINDAYTAFRNILVSNSLEYISDQEEILNKTLSEYNKISEELNKLLITDKGKEDYINVGKYGKSSVKVIKDLSSKAKSTNISVKEQEDITKLLNATQEQWLDSIQKILNTINEHAELEEQNTNNLASNTVKILYFILAVSVILSILITIVITNTITVPLLKIKDFAKRLEGYDFSTPITITRKDEFGQTGVSLNEAQKNVAELVKAISQNSTDLSASSEELSATVEEMTSKFEDINNATNNIAKGAEEASASSEEISASIEEVDSSINELSNKSVEGSNQSAKISERAIGVKNKALESDIETQNLYKEKEENILQAIEQGKIVEEIKVMADAIASIAEQTNLLALNAAIEAARAGEHGKGFAVVAEEVRKLAEQSAQTVLTIQGTIGKVQLAFENLSMNSEGILKFITEKVIKDYKLLVDTGEQYNKDAGFLNTMSEDIAAMTEEITATMNQVSEAVQNMAIHTQKTSENSNEILESVNQATIGMEQMATTAQSQAELAQKLNEMIQKFDI</sequence>
<dbReference type="Pfam" id="PF00015">
    <property type="entry name" value="MCPsignal"/>
    <property type="match status" value="1"/>
</dbReference>
<dbReference type="Pfam" id="PF00672">
    <property type="entry name" value="HAMP"/>
    <property type="match status" value="1"/>
</dbReference>
<evidence type="ECO:0000259" key="6">
    <source>
        <dbReference type="PROSITE" id="PS50885"/>
    </source>
</evidence>
<gene>
    <name evidence="7" type="ORF">HGG79_19745</name>
</gene>
<evidence type="ECO:0000256" key="1">
    <source>
        <dbReference type="ARBA" id="ARBA00023224"/>
    </source>
</evidence>
<comment type="similarity">
    <text evidence="2">Belongs to the methyl-accepting chemotaxis (MCP) protein family.</text>
</comment>
<dbReference type="GO" id="GO:0006935">
    <property type="term" value="P:chemotaxis"/>
    <property type="evidence" value="ECO:0007669"/>
    <property type="project" value="InterPro"/>
</dbReference>
<keyword evidence="1 3" id="KW-0807">Transducer</keyword>
<dbReference type="Proteomes" id="UP000563151">
    <property type="component" value="Unassembled WGS sequence"/>
</dbReference>
<dbReference type="EMBL" id="JAAZWO010000042">
    <property type="protein sequence ID" value="MBC2399975.1"/>
    <property type="molecule type" value="Genomic_DNA"/>
</dbReference>
<evidence type="ECO:0000259" key="5">
    <source>
        <dbReference type="PROSITE" id="PS50111"/>
    </source>
</evidence>
<feature type="domain" description="HAMP" evidence="6">
    <location>
        <begin position="214"/>
        <end position="266"/>
    </location>
</feature>
<evidence type="ECO:0000256" key="4">
    <source>
        <dbReference type="SAM" id="Phobius"/>
    </source>
</evidence>
<evidence type="ECO:0000313" key="7">
    <source>
        <dbReference type="EMBL" id="MBC2399975.1"/>
    </source>
</evidence>
<dbReference type="InterPro" id="IPR004090">
    <property type="entry name" value="Chemotax_Me-accpt_rcpt"/>
</dbReference>
<feature type="transmembrane region" description="Helical" evidence="4">
    <location>
        <begin position="193"/>
        <end position="221"/>
    </location>
</feature>
<accession>A0A923EBF8</accession>
<dbReference type="CDD" id="cd06225">
    <property type="entry name" value="HAMP"/>
    <property type="match status" value="1"/>
</dbReference>
<dbReference type="SUPFAM" id="SSF58104">
    <property type="entry name" value="Methyl-accepting chemotaxis protein (MCP) signaling domain"/>
    <property type="match status" value="1"/>
</dbReference>
<reference evidence="7 8" key="1">
    <citation type="submission" date="2020-04" db="EMBL/GenBank/DDBJ databases">
        <title>Genomic insights into acetone-butanol-ethanol (ABE) fermentation by sequencing solventogenic clostridia strains.</title>
        <authorList>
            <person name="Brown S."/>
        </authorList>
    </citation>
    <scope>NUCLEOTIDE SEQUENCE [LARGE SCALE GENOMIC DNA]</scope>
    <source>
        <strain evidence="7 8">DJ011</strain>
    </source>
</reference>
<evidence type="ECO:0000313" key="8">
    <source>
        <dbReference type="Proteomes" id="UP000563151"/>
    </source>
</evidence>
<keyword evidence="8" id="KW-1185">Reference proteome</keyword>
<dbReference type="SMART" id="SM00304">
    <property type="entry name" value="HAMP"/>
    <property type="match status" value="1"/>
</dbReference>
<dbReference type="GO" id="GO:0004888">
    <property type="term" value="F:transmembrane signaling receptor activity"/>
    <property type="evidence" value="ECO:0007669"/>
    <property type="project" value="InterPro"/>
</dbReference>
<comment type="caution">
    <text evidence="7">The sequence shown here is derived from an EMBL/GenBank/DDBJ whole genome shotgun (WGS) entry which is preliminary data.</text>
</comment>
<evidence type="ECO:0000256" key="3">
    <source>
        <dbReference type="PROSITE-ProRule" id="PRU00284"/>
    </source>
</evidence>
<dbReference type="SMART" id="SM00283">
    <property type="entry name" value="MA"/>
    <property type="match status" value="1"/>
</dbReference>
<feature type="domain" description="Methyl-accepting transducer" evidence="5">
    <location>
        <begin position="285"/>
        <end position="536"/>
    </location>
</feature>
<dbReference type="Gene3D" id="1.10.287.950">
    <property type="entry name" value="Methyl-accepting chemotaxis protein"/>
    <property type="match status" value="1"/>
</dbReference>
<dbReference type="AlphaFoldDB" id="A0A923EBF8"/>
<dbReference type="GO" id="GO:0016020">
    <property type="term" value="C:membrane"/>
    <property type="evidence" value="ECO:0007669"/>
    <property type="project" value="InterPro"/>
</dbReference>
<name>A0A923EBF8_CLOTT</name>
<proteinExistence type="inferred from homology"/>
<evidence type="ECO:0000256" key="2">
    <source>
        <dbReference type="ARBA" id="ARBA00029447"/>
    </source>
</evidence>